<accession>A0A8K0XRA4</accession>
<evidence type="ECO:0000313" key="7">
    <source>
        <dbReference type="EMBL" id="KAH8102252.1"/>
    </source>
</evidence>
<evidence type="ECO:0000313" key="8">
    <source>
        <dbReference type="Proteomes" id="UP000813824"/>
    </source>
</evidence>
<dbReference type="GO" id="GO:0016829">
    <property type="term" value="F:lyase activity"/>
    <property type="evidence" value="ECO:0007669"/>
    <property type="project" value="UniProtKB-KW"/>
</dbReference>
<evidence type="ECO:0000256" key="1">
    <source>
        <dbReference type="ARBA" id="ARBA00022722"/>
    </source>
</evidence>
<protein>
    <submittedName>
        <fullName evidence="7">Ustilago Sphaerogena ribonuclease U2 complexed with adenosine 2'-Monophosphate</fullName>
    </submittedName>
</protein>
<dbReference type="EMBL" id="JAEVFJ010000010">
    <property type="protein sequence ID" value="KAH8102252.1"/>
    <property type="molecule type" value="Genomic_DNA"/>
</dbReference>
<feature type="chain" id="PRO_5035427050" evidence="6">
    <location>
        <begin position="42"/>
        <end position="158"/>
    </location>
</feature>
<feature type="signal peptide" evidence="6">
    <location>
        <begin position="1"/>
        <end position="41"/>
    </location>
</feature>
<evidence type="ECO:0000256" key="4">
    <source>
        <dbReference type="ARBA" id="ARBA00023157"/>
    </source>
</evidence>
<reference evidence="7" key="1">
    <citation type="journal article" date="2021" name="New Phytol.">
        <title>Evolutionary innovations through gain and loss of genes in the ectomycorrhizal Boletales.</title>
        <authorList>
            <person name="Wu G."/>
            <person name="Miyauchi S."/>
            <person name="Morin E."/>
            <person name="Kuo A."/>
            <person name="Drula E."/>
            <person name="Varga T."/>
            <person name="Kohler A."/>
            <person name="Feng B."/>
            <person name="Cao Y."/>
            <person name="Lipzen A."/>
            <person name="Daum C."/>
            <person name="Hundley H."/>
            <person name="Pangilinan J."/>
            <person name="Johnson J."/>
            <person name="Barry K."/>
            <person name="LaButti K."/>
            <person name="Ng V."/>
            <person name="Ahrendt S."/>
            <person name="Min B."/>
            <person name="Choi I.G."/>
            <person name="Park H."/>
            <person name="Plett J.M."/>
            <person name="Magnuson J."/>
            <person name="Spatafora J.W."/>
            <person name="Nagy L.G."/>
            <person name="Henrissat B."/>
            <person name="Grigoriev I.V."/>
            <person name="Yang Z.L."/>
            <person name="Xu J."/>
            <person name="Martin F.M."/>
        </authorList>
    </citation>
    <scope>NUCLEOTIDE SEQUENCE</scope>
    <source>
        <strain evidence="7">KKN 215</strain>
    </source>
</reference>
<sequence>MGHVRVRTVHAQTLSFSPPHPQDMFSKIAVVLLLAASSALAALPSGTVTCGSNKYAVSAITAAINAGVKDMNAGNFPDDYPHQYYDEPSENIKLWCSGSGPWYEFPIMPNGKIYTSTSSNYQSPGTDRVIFTSSGTYCAVVTHTGAASTNGFVACAND</sequence>
<keyword evidence="8" id="KW-1185">Reference proteome</keyword>
<dbReference type="GO" id="GO:0004521">
    <property type="term" value="F:RNA endonuclease activity"/>
    <property type="evidence" value="ECO:0007669"/>
    <property type="project" value="InterPro"/>
</dbReference>
<dbReference type="Pfam" id="PF00545">
    <property type="entry name" value="Ribonuclease"/>
    <property type="match status" value="1"/>
</dbReference>
<dbReference type="GO" id="GO:0003723">
    <property type="term" value="F:RNA binding"/>
    <property type="evidence" value="ECO:0007669"/>
    <property type="project" value="InterPro"/>
</dbReference>
<dbReference type="Gene3D" id="3.10.450.30">
    <property type="entry name" value="Microbial ribonucleases"/>
    <property type="match status" value="1"/>
</dbReference>
<evidence type="ECO:0000256" key="6">
    <source>
        <dbReference type="SAM" id="SignalP"/>
    </source>
</evidence>
<dbReference type="AlphaFoldDB" id="A0A8K0XRA4"/>
<evidence type="ECO:0000256" key="2">
    <source>
        <dbReference type="ARBA" id="ARBA00022759"/>
    </source>
</evidence>
<evidence type="ECO:0000256" key="5">
    <source>
        <dbReference type="ARBA" id="ARBA00023239"/>
    </source>
</evidence>
<dbReference type="GO" id="GO:0016787">
    <property type="term" value="F:hydrolase activity"/>
    <property type="evidence" value="ECO:0007669"/>
    <property type="project" value="UniProtKB-KW"/>
</dbReference>
<dbReference type="SUPFAM" id="SSF53933">
    <property type="entry name" value="Microbial ribonucleases"/>
    <property type="match status" value="1"/>
</dbReference>
<organism evidence="7 8">
    <name type="scientific">Cristinia sonorae</name>
    <dbReference type="NCBI Taxonomy" id="1940300"/>
    <lineage>
        <taxon>Eukaryota</taxon>
        <taxon>Fungi</taxon>
        <taxon>Dikarya</taxon>
        <taxon>Basidiomycota</taxon>
        <taxon>Agaricomycotina</taxon>
        <taxon>Agaricomycetes</taxon>
        <taxon>Agaricomycetidae</taxon>
        <taxon>Agaricales</taxon>
        <taxon>Pleurotineae</taxon>
        <taxon>Stephanosporaceae</taxon>
        <taxon>Cristinia</taxon>
    </lineage>
</organism>
<dbReference type="InterPro" id="IPR000026">
    <property type="entry name" value="N1-like"/>
</dbReference>
<keyword evidence="6" id="KW-0732">Signal</keyword>
<keyword evidence="3" id="KW-0378">Hydrolase</keyword>
<name>A0A8K0XRA4_9AGAR</name>
<proteinExistence type="predicted"/>
<keyword evidence="5" id="KW-0456">Lyase</keyword>
<keyword evidence="4" id="KW-1015">Disulfide bond</keyword>
<dbReference type="Proteomes" id="UP000813824">
    <property type="component" value="Unassembled WGS sequence"/>
</dbReference>
<evidence type="ECO:0000256" key="3">
    <source>
        <dbReference type="ARBA" id="ARBA00022801"/>
    </source>
</evidence>
<dbReference type="PANTHER" id="PTHR42104">
    <property type="entry name" value="EXTRACELLULAR GUANYL-SPECIFIC RIBONUCLEASE RNTA (AFU_ORTHOLOGUE AFUA_4G03230)"/>
    <property type="match status" value="1"/>
</dbReference>
<keyword evidence="2" id="KW-0255">Endonuclease</keyword>
<dbReference type="OrthoDB" id="5425539at2759"/>
<dbReference type="PANTHER" id="PTHR42104:SF1">
    <property type="entry name" value="EXTRACELLULAR GUANYL-SPECIFIC RIBONUCLEASE RNTA (AFU_ORTHOLOGUE AFUA_4G03230)"/>
    <property type="match status" value="1"/>
</dbReference>
<gene>
    <name evidence="7" type="ORF">BXZ70DRAFT_1006859</name>
</gene>
<comment type="caution">
    <text evidence="7">The sequence shown here is derived from an EMBL/GenBank/DDBJ whole genome shotgun (WGS) entry which is preliminary data.</text>
</comment>
<keyword evidence="1" id="KW-0540">Nuclease</keyword>
<dbReference type="InterPro" id="IPR016191">
    <property type="entry name" value="Ribonuclease/ribotoxin"/>
</dbReference>